<feature type="region of interest" description="Disordered" evidence="3">
    <location>
        <begin position="242"/>
        <end position="262"/>
    </location>
</feature>
<gene>
    <name evidence="5" type="ORF">GCM10025862_30660</name>
</gene>
<reference evidence="6" key="1">
    <citation type="journal article" date="2019" name="Int. J. Syst. Evol. Microbiol.">
        <title>The Global Catalogue of Microorganisms (GCM) 10K type strain sequencing project: providing services to taxonomists for standard genome sequencing and annotation.</title>
        <authorList>
            <consortium name="The Broad Institute Genomics Platform"/>
            <consortium name="The Broad Institute Genome Sequencing Center for Infectious Disease"/>
            <person name="Wu L."/>
            <person name="Ma J."/>
        </authorList>
    </citation>
    <scope>NUCLEOTIDE SEQUENCE [LARGE SCALE GENOMIC DNA]</scope>
    <source>
        <strain evidence="6">NBRC 105830</strain>
    </source>
</reference>
<dbReference type="InterPro" id="IPR000415">
    <property type="entry name" value="Nitroreductase-like"/>
</dbReference>
<feature type="compositionally biased region" description="Low complexity" evidence="3">
    <location>
        <begin position="53"/>
        <end position="67"/>
    </location>
</feature>
<dbReference type="InterPro" id="IPR029479">
    <property type="entry name" value="Nitroreductase"/>
</dbReference>
<comment type="caution">
    <text evidence="5">The sequence shown here is derived from an EMBL/GenBank/DDBJ whole genome shotgun (WGS) entry which is preliminary data.</text>
</comment>
<keyword evidence="6" id="KW-1185">Reference proteome</keyword>
<name>A0ABQ6HU10_9MICO</name>
<evidence type="ECO:0000313" key="5">
    <source>
        <dbReference type="EMBL" id="GMA21045.1"/>
    </source>
</evidence>
<proteinExistence type="inferred from homology"/>
<evidence type="ECO:0000256" key="2">
    <source>
        <dbReference type="ARBA" id="ARBA00023002"/>
    </source>
</evidence>
<dbReference type="PANTHER" id="PTHR43673:SF10">
    <property type="entry name" value="NADH DEHYDROGENASE_NAD(P)H NITROREDUCTASE XCC3605-RELATED"/>
    <property type="match status" value="1"/>
</dbReference>
<evidence type="ECO:0000256" key="3">
    <source>
        <dbReference type="SAM" id="MobiDB-lite"/>
    </source>
</evidence>
<accession>A0ABQ6HU10</accession>
<evidence type="ECO:0000313" key="6">
    <source>
        <dbReference type="Proteomes" id="UP001157109"/>
    </source>
</evidence>
<dbReference type="RefSeq" id="WP_241441364.1">
    <property type="nucleotide sequence ID" value="NZ_BSUJ01000001.1"/>
</dbReference>
<comment type="similarity">
    <text evidence="1">Belongs to the nitroreductase family.</text>
</comment>
<dbReference type="Pfam" id="PF00881">
    <property type="entry name" value="Nitroreductase"/>
    <property type="match status" value="2"/>
</dbReference>
<dbReference type="EMBL" id="BSUJ01000001">
    <property type="protein sequence ID" value="GMA21045.1"/>
    <property type="molecule type" value="Genomic_DNA"/>
</dbReference>
<feature type="compositionally biased region" description="Basic and acidic residues" evidence="3">
    <location>
        <begin position="18"/>
        <end position="43"/>
    </location>
</feature>
<feature type="domain" description="Nitroreductase" evidence="4">
    <location>
        <begin position="97"/>
        <end position="156"/>
    </location>
</feature>
<evidence type="ECO:0000259" key="4">
    <source>
        <dbReference type="Pfam" id="PF00881"/>
    </source>
</evidence>
<dbReference type="Proteomes" id="UP001157109">
    <property type="component" value="Unassembled WGS sequence"/>
</dbReference>
<evidence type="ECO:0000256" key="1">
    <source>
        <dbReference type="ARBA" id="ARBA00007118"/>
    </source>
</evidence>
<dbReference type="Gene3D" id="3.40.109.10">
    <property type="entry name" value="NADH Oxidase"/>
    <property type="match status" value="1"/>
</dbReference>
<organism evidence="5 6">
    <name type="scientific">Arsenicicoccus piscis</name>
    <dbReference type="NCBI Taxonomy" id="673954"/>
    <lineage>
        <taxon>Bacteria</taxon>
        <taxon>Bacillati</taxon>
        <taxon>Actinomycetota</taxon>
        <taxon>Actinomycetes</taxon>
        <taxon>Micrococcales</taxon>
        <taxon>Intrasporangiaceae</taxon>
        <taxon>Arsenicicoccus</taxon>
    </lineage>
</organism>
<feature type="domain" description="Nitroreductase" evidence="4">
    <location>
        <begin position="160"/>
        <end position="242"/>
    </location>
</feature>
<dbReference type="SUPFAM" id="SSF55469">
    <property type="entry name" value="FMN-dependent nitroreductase-like"/>
    <property type="match status" value="1"/>
</dbReference>
<sequence length="262" mass="27952">MTPRPAATNPTDPSARPHPPDADHPARDARGRADAEPAADERTTAGAAGGAGSTARGDATGSSGGASLSDPAEDTPADRAGGAATDGEPADELLPVLRRRWSPREWDPSHELTRSQVDVLLEAARWAPSAGNSQPWAFHAARRGSAEHSEMAPLLAASSRRWAPAASLIVVNICHRFVEETDWDYSEFAAYDLGQAVAHLTIQAHSMGLACRQFAAFDRDAVRELLQVPPHWQVMTMTAVGRPAPHAEAGTRSRKPDVTRTR</sequence>
<protein>
    <recommendedName>
        <fullName evidence="4">Nitroreductase domain-containing protein</fullName>
    </recommendedName>
</protein>
<dbReference type="PANTHER" id="PTHR43673">
    <property type="entry name" value="NAD(P)H NITROREDUCTASE YDGI-RELATED"/>
    <property type="match status" value="1"/>
</dbReference>
<feature type="compositionally biased region" description="Basic and acidic residues" evidence="3">
    <location>
        <begin position="249"/>
        <end position="262"/>
    </location>
</feature>
<keyword evidence="2" id="KW-0560">Oxidoreductase</keyword>
<feature type="region of interest" description="Disordered" evidence="3">
    <location>
        <begin position="1"/>
        <end position="95"/>
    </location>
</feature>